<dbReference type="InterPro" id="IPR014284">
    <property type="entry name" value="RNA_pol_sigma-70_dom"/>
</dbReference>
<evidence type="ECO:0000256" key="5">
    <source>
        <dbReference type="ARBA" id="ARBA00023163"/>
    </source>
</evidence>
<evidence type="ECO:0000256" key="4">
    <source>
        <dbReference type="ARBA" id="ARBA00023125"/>
    </source>
</evidence>
<sequence length="197" mass="21433">MFERLQLLGVNESAVESKEPLRAEGPMAEFEAVYRANFGVVAAFFARRAVDPQTVADLTSDTFVEAIMSFPSFDPARGSARAWLLGIARRVFARHCEAATRVGDVTLRLAGYRPIDVDETAELIQRIDAAREGRVLLDGLAGLSPADQEVIELVDMVGMAPREAAAALGTSSGAVRIRLFRARKKLRALTEQGKGEQ</sequence>
<dbReference type="EMBL" id="SAUN01000001">
    <property type="protein sequence ID" value="RVX46433.1"/>
    <property type="molecule type" value="Genomic_DNA"/>
</dbReference>
<dbReference type="Pfam" id="PF04542">
    <property type="entry name" value="Sigma70_r2"/>
    <property type="match status" value="1"/>
</dbReference>
<evidence type="ECO:0000256" key="3">
    <source>
        <dbReference type="ARBA" id="ARBA00023082"/>
    </source>
</evidence>
<proteinExistence type="inferred from homology"/>
<keyword evidence="2" id="KW-0805">Transcription regulation</keyword>
<evidence type="ECO:0000313" key="8">
    <source>
        <dbReference type="EMBL" id="RVX46433.1"/>
    </source>
</evidence>
<feature type="domain" description="RNA polymerase sigma factor 70 region 4 type 2" evidence="7">
    <location>
        <begin position="136"/>
        <end position="186"/>
    </location>
</feature>
<keyword evidence="4" id="KW-0238">DNA-binding</keyword>
<dbReference type="InterPro" id="IPR036388">
    <property type="entry name" value="WH-like_DNA-bd_sf"/>
</dbReference>
<comment type="similarity">
    <text evidence="1">Belongs to the sigma-70 factor family. ECF subfamily.</text>
</comment>
<dbReference type="AlphaFoldDB" id="A0A438ML20"/>
<dbReference type="InterPro" id="IPR013325">
    <property type="entry name" value="RNA_pol_sigma_r2"/>
</dbReference>
<gene>
    <name evidence="8" type="ORF">EDD27_9315</name>
</gene>
<dbReference type="PANTHER" id="PTHR43133:SF8">
    <property type="entry name" value="RNA POLYMERASE SIGMA FACTOR HI_1459-RELATED"/>
    <property type="match status" value="1"/>
</dbReference>
<dbReference type="NCBIfam" id="TIGR02937">
    <property type="entry name" value="sigma70-ECF"/>
    <property type="match status" value="1"/>
</dbReference>
<protein>
    <submittedName>
        <fullName evidence="8">RNA polymerase sigma-70 factor (ECF subfamily)</fullName>
    </submittedName>
</protein>
<feature type="domain" description="RNA polymerase sigma-70 region 2" evidence="6">
    <location>
        <begin position="34"/>
        <end position="101"/>
    </location>
</feature>
<organism evidence="8 9">
    <name type="scientific">Nonomuraea polychroma</name>
    <dbReference type="NCBI Taxonomy" id="46176"/>
    <lineage>
        <taxon>Bacteria</taxon>
        <taxon>Bacillati</taxon>
        <taxon>Actinomycetota</taxon>
        <taxon>Actinomycetes</taxon>
        <taxon>Streptosporangiales</taxon>
        <taxon>Streptosporangiaceae</taxon>
        <taxon>Nonomuraea</taxon>
    </lineage>
</organism>
<dbReference type="GO" id="GO:0006352">
    <property type="term" value="P:DNA-templated transcription initiation"/>
    <property type="evidence" value="ECO:0007669"/>
    <property type="project" value="InterPro"/>
</dbReference>
<evidence type="ECO:0000256" key="2">
    <source>
        <dbReference type="ARBA" id="ARBA00023015"/>
    </source>
</evidence>
<accession>A0A438ML20</accession>
<dbReference type="CDD" id="cd06171">
    <property type="entry name" value="Sigma70_r4"/>
    <property type="match status" value="1"/>
</dbReference>
<evidence type="ECO:0000313" key="9">
    <source>
        <dbReference type="Proteomes" id="UP000284824"/>
    </source>
</evidence>
<evidence type="ECO:0000256" key="1">
    <source>
        <dbReference type="ARBA" id="ARBA00010641"/>
    </source>
</evidence>
<dbReference type="GO" id="GO:0016987">
    <property type="term" value="F:sigma factor activity"/>
    <property type="evidence" value="ECO:0007669"/>
    <property type="project" value="UniProtKB-KW"/>
</dbReference>
<comment type="caution">
    <text evidence="8">The sequence shown here is derived from an EMBL/GenBank/DDBJ whole genome shotgun (WGS) entry which is preliminary data.</text>
</comment>
<dbReference type="InterPro" id="IPR013249">
    <property type="entry name" value="RNA_pol_sigma70_r4_t2"/>
</dbReference>
<dbReference type="OrthoDB" id="3821507at2"/>
<keyword evidence="3" id="KW-0731">Sigma factor</keyword>
<dbReference type="Gene3D" id="1.10.1740.10">
    <property type="match status" value="1"/>
</dbReference>
<dbReference type="GO" id="GO:0003677">
    <property type="term" value="F:DNA binding"/>
    <property type="evidence" value="ECO:0007669"/>
    <property type="project" value="UniProtKB-KW"/>
</dbReference>
<name>A0A438ML20_9ACTN</name>
<dbReference type="Gene3D" id="1.10.10.10">
    <property type="entry name" value="Winged helix-like DNA-binding domain superfamily/Winged helix DNA-binding domain"/>
    <property type="match status" value="1"/>
</dbReference>
<keyword evidence="5" id="KW-0804">Transcription</keyword>
<dbReference type="SUPFAM" id="SSF88659">
    <property type="entry name" value="Sigma3 and sigma4 domains of RNA polymerase sigma factors"/>
    <property type="match status" value="1"/>
</dbReference>
<dbReference type="InterPro" id="IPR039425">
    <property type="entry name" value="RNA_pol_sigma-70-like"/>
</dbReference>
<dbReference type="InterPro" id="IPR013324">
    <property type="entry name" value="RNA_pol_sigma_r3/r4-like"/>
</dbReference>
<dbReference type="Pfam" id="PF08281">
    <property type="entry name" value="Sigma70_r4_2"/>
    <property type="match status" value="1"/>
</dbReference>
<evidence type="ECO:0000259" key="7">
    <source>
        <dbReference type="Pfam" id="PF08281"/>
    </source>
</evidence>
<reference evidence="8 9" key="1">
    <citation type="submission" date="2019-01" db="EMBL/GenBank/DDBJ databases">
        <title>Sequencing the genomes of 1000 actinobacteria strains.</title>
        <authorList>
            <person name="Klenk H.-P."/>
        </authorList>
    </citation>
    <scope>NUCLEOTIDE SEQUENCE [LARGE SCALE GENOMIC DNA]</scope>
    <source>
        <strain evidence="8 9">DSM 43925</strain>
    </source>
</reference>
<evidence type="ECO:0000259" key="6">
    <source>
        <dbReference type="Pfam" id="PF04542"/>
    </source>
</evidence>
<dbReference type="SUPFAM" id="SSF88946">
    <property type="entry name" value="Sigma2 domain of RNA polymerase sigma factors"/>
    <property type="match status" value="1"/>
</dbReference>
<dbReference type="InterPro" id="IPR007627">
    <property type="entry name" value="RNA_pol_sigma70_r2"/>
</dbReference>
<keyword evidence="9" id="KW-1185">Reference proteome</keyword>
<dbReference type="Proteomes" id="UP000284824">
    <property type="component" value="Unassembled WGS sequence"/>
</dbReference>
<dbReference type="PANTHER" id="PTHR43133">
    <property type="entry name" value="RNA POLYMERASE ECF-TYPE SIGMA FACTO"/>
    <property type="match status" value="1"/>
</dbReference>